<dbReference type="PATRIC" id="fig|329854.7.peg.136"/>
<evidence type="ECO:0000313" key="1">
    <source>
        <dbReference type="EMBL" id="KXT55398.1"/>
    </source>
</evidence>
<organism evidence="1">
    <name type="scientific">Bacteroides intestinalis</name>
    <dbReference type="NCBI Taxonomy" id="329854"/>
    <lineage>
        <taxon>Bacteria</taxon>
        <taxon>Pseudomonadati</taxon>
        <taxon>Bacteroidota</taxon>
        <taxon>Bacteroidia</taxon>
        <taxon>Bacteroidales</taxon>
        <taxon>Bacteroidaceae</taxon>
        <taxon>Bacteroides</taxon>
    </lineage>
</organism>
<comment type="caution">
    <text evidence="1">The sequence shown here is derived from an EMBL/GenBank/DDBJ whole genome shotgun (WGS) entry which is preliminary data.</text>
</comment>
<dbReference type="Proteomes" id="UP000070319">
    <property type="component" value="Unassembled WGS sequence"/>
</dbReference>
<name>A0A139LVC8_9BACE</name>
<dbReference type="EMBL" id="LTDF01000016">
    <property type="protein sequence ID" value="KXT55398.1"/>
    <property type="molecule type" value="Genomic_DNA"/>
</dbReference>
<evidence type="ECO:0000313" key="2">
    <source>
        <dbReference type="Proteomes" id="UP000070319"/>
    </source>
</evidence>
<sequence length="188" mass="20656">MEKVKIGNFPVGTPTSFVGIDISGKEILAKIDDVLRMDYKAISSGTNKLRYTQYKPGSTTGIGSRILLIAPIPNLTDTIDAIGVLGSLFLLRGGVVDGQPYAPFYVKTDLSFFRVTGRLVGDLKIASAALYGASTNFNLGTCYYSGQLYMAIKFNTEYSFRTCFQGFYTDDCVFTHVITTDISEWTEL</sequence>
<dbReference type="AlphaFoldDB" id="A0A139LVC8"/>
<dbReference type="RefSeq" id="WP_061433647.1">
    <property type="nucleotide sequence ID" value="NZ_KQ968655.1"/>
</dbReference>
<reference evidence="1 2" key="1">
    <citation type="submission" date="2016-02" db="EMBL/GenBank/DDBJ databases">
        <authorList>
            <person name="Wen L."/>
            <person name="He K."/>
            <person name="Yang H."/>
        </authorList>
    </citation>
    <scope>NUCLEOTIDE SEQUENCE [LARGE SCALE GENOMIC DNA]</scope>
    <source>
        <strain evidence="1 2">KLE1704</strain>
    </source>
</reference>
<gene>
    <name evidence="1" type="ORF">HMPREF2531_00133</name>
</gene>
<proteinExistence type="predicted"/>
<protein>
    <submittedName>
        <fullName evidence="1">Uncharacterized protein</fullName>
    </submittedName>
</protein>
<accession>A0A139LVC8</accession>